<feature type="domain" description="F-box" evidence="2">
    <location>
        <begin position="1"/>
        <end position="45"/>
    </location>
</feature>
<dbReference type="Proteomes" id="UP000006671">
    <property type="component" value="Unassembled WGS sequence"/>
</dbReference>
<proteinExistence type="predicted"/>
<evidence type="ECO:0000259" key="2">
    <source>
        <dbReference type="PROSITE" id="PS50181"/>
    </source>
</evidence>
<name>D2V6Q4_NAEGR</name>
<dbReference type="Pfam" id="PF12937">
    <property type="entry name" value="F-box-like"/>
    <property type="match status" value="1"/>
</dbReference>
<dbReference type="GO" id="GO:0008270">
    <property type="term" value="F:zinc ion binding"/>
    <property type="evidence" value="ECO:0007669"/>
    <property type="project" value="InterPro"/>
</dbReference>
<protein>
    <recommendedName>
        <fullName evidence="2">F-box domain-containing protein</fullName>
    </recommendedName>
</protein>
<gene>
    <name evidence="3" type="ORF">NAEGRDRAFT_64523</name>
</gene>
<dbReference type="InParanoid" id="D2V6Q4"/>
<dbReference type="CDD" id="cd09917">
    <property type="entry name" value="F-box_SF"/>
    <property type="match status" value="1"/>
</dbReference>
<dbReference type="GeneID" id="8849114"/>
<organism evidence="4">
    <name type="scientific">Naegleria gruberi</name>
    <name type="common">Amoeba</name>
    <dbReference type="NCBI Taxonomy" id="5762"/>
    <lineage>
        <taxon>Eukaryota</taxon>
        <taxon>Discoba</taxon>
        <taxon>Heterolobosea</taxon>
        <taxon>Tetramitia</taxon>
        <taxon>Eutetramitia</taxon>
        <taxon>Vahlkampfiidae</taxon>
        <taxon>Naegleria</taxon>
    </lineage>
</organism>
<dbReference type="Pfam" id="PF08685">
    <property type="entry name" value="GON"/>
    <property type="match status" value="1"/>
</dbReference>
<dbReference type="GO" id="GO:0004222">
    <property type="term" value="F:metalloendopeptidase activity"/>
    <property type="evidence" value="ECO:0007669"/>
    <property type="project" value="InterPro"/>
</dbReference>
<evidence type="ECO:0000256" key="1">
    <source>
        <dbReference type="ARBA" id="ARBA00022723"/>
    </source>
</evidence>
<dbReference type="InterPro" id="IPR036047">
    <property type="entry name" value="F-box-like_dom_sf"/>
</dbReference>
<reference evidence="3 4" key="1">
    <citation type="journal article" date="2010" name="Cell">
        <title>The genome of Naegleria gruberi illuminates early eukaryotic versatility.</title>
        <authorList>
            <person name="Fritz-Laylin L.K."/>
            <person name="Prochnik S.E."/>
            <person name="Ginger M.L."/>
            <person name="Dacks J.B."/>
            <person name="Carpenter M.L."/>
            <person name="Field M.C."/>
            <person name="Kuo A."/>
            <person name="Paredez A."/>
            <person name="Chapman J."/>
            <person name="Pham J."/>
            <person name="Shu S."/>
            <person name="Neupane R."/>
            <person name="Cipriano M."/>
            <person name="Mancuso J."/>
            <person name="Tu H."/>
            <person name="Salamov A."/>
            <person name="Lindquist E."/>
            <person name="Shapiro H."/>
            <person name="Lucas S."/>
            <person name="Grigoriev I.V."/>
            <person name="Cande W.Z."/>
            <person name="Fulton C."/>
            <person name="Rokhsar D.S."/>
            <person name="Dawson S.C."/>
        </authorList>
    </citation>
    <scope>NUCLEOTIDE SEQUENCE [LARGE SCALE GENOMIC DNA]</scope>
    <source>
        <strain evidence="3 4">NEG-M</strain>
    </source>
</reference>
<dbReference type="SUPFAM" id="SSF81383">
    <property type="entry name" value="F-box domain"/>
    <property type="match status" value="1"/>
</dbReference>
<dbReference type="InterPro" id="IPR012314">
    <property type="entry name" value="Pept_M12B_GON-ADAMTSs"/>
</dbReference>
<evidence type="ECO:0000313" key="3">
    <source>
        <dbReference type="EMBL" id="EFC47480.1"/>
    </source>
</evidence>
<dbReference type="VEuPathDB" id="AmoebaDB:NAEGRDRAFT_64523"/>
<dbReference type="InterPro" id="IPR001810">
    <property type="entry name" value="F-box_dom"/>
</dbReference>
<sequence>MLELPDEILLTIFLMIEDDDKTWRSLMLTCKSLKTICYDYRYQMVNFPKATIKLYQGKPNQYYISLVQFDTNYSTYKIPHRMDWPHPGNTDVITRWFKLRVDPKTMLIHTSDYRFTRSTGRCSHHPESETQIPYASCFGCESPGCDDAKACCDLTGTRFKFNAKFHHDGCASNGSWKFEKHNKKIKLTGGGYCGWTTPLAAKTEIDAVLGGWYVGIELD</sequence>
<dbReference type="OrthoDB" id="5855429at2759"/>
<dbReference type="PROSITE" id="PS50181">
    <property type="entry name" value="FBOX"/>
    <property type="match status" value="1"/>
</dbReference>
<keyword evidence="4" id="KW-1185">Reference proteome</keyword>
<dbReference type="EMBL" id="GG738854">
    <property type="protein sequence ID" value="EFC47480.1"/>
    <property type="molecule type" value="Genomic_DNA"/>
</dbReference>
<dbReference type="AlphaFoldDB" id="D2V6Q4"/>
<evidence type="ECO:0000313" key="4">
    <source>
        <dbReference type="Proteomes" id="UP000006671"/>
    </source>
</evidence>
<keyword evidence="1" id="KW-0479">Metal-binding</keyword>
<dbReference type="KEGG" id="ngr:NAEGRDRAFT_64523"/>
<accession>D2V6Q4</accession>
<dbReference type="RefSeq" id="XP_002680224.1">
    <property type="nucleotide sequence ID" value="XM_002680178.1"/>
</dbReference>